<dbReference type="InterPro" id="IPR025245">
    <property type="entry name" value="DUF4197"/>
</dbReference>
<reference evidence="1 2" key="1">
    <citation type="submission" date="2019-04" db="EMBL/GenBank/DDBJ databases">
        <title>Altererythrobacter aquimixticola sp. nov., isolated from sediment of junction between the ocean and a freshwater spring.</title>
        <authorList>
            <person name="Yoon J.-H."/>
        </authorList>
    </citation>
    <scope>NUCLEOTIDE SEQUENCE [LARGE SCALE GENOMIC DNA]</scope>
    <source>
        <strain evidence="1 2">SSKS-13</strain>
    </source>
</reference>
<evidence type="ECO:0000313" key="1">
    <source>
        <dbReference type="EMBL" id="TIX51854.1"/>
    </source>
</evidence>
<dbReference type="OrthoDB" id="9789685at2"/>
<protein>
    <submittedName>
        <fullName evidence="1">DUF4197 domain-containing protein</fullName>
    </submittedName>
</protein>
<evidence type="ECO:0000313" key="2">
    <source>
        <dbReference type="Proteomes" id="UP000309389"/>
    </source>
</evidence>
<dbReference type="EMBL" id="SSHH01000001">
    <property type="protein sequence ID" value="TIX51854.1"/>
    <property type="molecule type" value="Genomic_DNA"/>
</dbReference>
<dbReference type="Proteomes" id="UP000309389">
    <property type="component" value="Unassembled WGS sequence"/>
</dbReference>
<dbReference type="Pfam" id="PF13852">
    <property type="entry name" value="DUF4197"/>
    <property type="match status" value="1"/>
</dbReference>
<accession>A0A4T3F625</accession>
<comment type="caution">
    <text evidence="1">The sequence shown here is derived from an EMBL/GenBank/DDBJ whole genome shotgun (WGS) entry which is preliminary data.</text>
</comment>
<gene>
    <name evidence="1" type="ORF">E5222_05270</name>
</gene>
<dbReference type="RefSeq" id="WP_136692643.1">
    <property type="nucleotide sequence ID" value="NZ_SSHH01000001.1"/>
</dbReference>
<name>A0A4T3F625_9SPHN</name>
<proteinExistence type="predicted"/>
<organism evidence="1 2">
    <name type="scientific">Alteraurantiacibacter aquimixticola</name>
    <dbReference type="NCBI Taxonomy" id="2489173"/>
    <lineage>
        <taxon>Bacteria</taxon>
        <taxon>Pseudomonadati</taxon>
        <taxon>Pseudomonadota</taxon>
        <taxon>Alphaproteobacteria</taxon>
        <taxon>Sphingomonadales</taxon>
        <taxon>Erythrobacteraceae</taxon>
        <taxon>Alteraurantiacibacter</taxon>
    </lineage>
</organism>
<dbReference type="AlphaFoldDB" id="A0A4T3F625"/>
<sequence>MTVLDKRMGRRTLLGGMAGASVLALPGCTTMGGFSFVDAIRELLYLSSTRAFARLTSEGGYWDEGVGQLGLDGFLGNRGNILASILTSALFRDRLEDAFAGIAADASDRAAPMVADAVRVIGIDNALALVRGGPTAATEFLRGNMGNALVEAMVPEVGQAMRVAREPLVGQLLGQLTGVDVANVTNTFSNTVNNVIWQEIGVEEAAIRRDPRSTNNPLLIGVFAGSDLL</sequence>
<keyword evidence="2" id="KW-1185">Reference proteome</keyword>